<comment type="function">
    <text evidence="11">Mediates influx of magnesium ions. Alternates between open and closed states. Activated by low cytoplasmic Mg(2+) levels. Inactive when cytoplasmic Mg(2+) levels are high.</text>
</comment>
<dbReference type="RefSeq" id="WP_110472385.1">
    <property type="nucleotide sequence ID" value="NZ_QJSP01000021.1"/>
</dbReference>
<reference evidence="14 15" key="1">
    <citation type="submission" date="2018-06" db="EMBL/GenBank/DDBJ databases">
        <title>Genomic Encyclopedia of Type Strains, Phase IV (KMG-IV): sequencing the most valuable type-strain genomes for metagenomic binning, comparative biology and taxonomic classification.</title>
        <authorList>
            <person name="Goeker M."/>
        </authorList>
    </citation>
    <scope>NUCLEOTIDE SEQUENCE [LARGE SCALE GENOMIC DNA]</scope>
    <source>
        <strain evidence="14 15">DSM 45521</strain>
    </source>
</reference>
<dbReference type="Proteomes" id="UP000247591">
    <property type="component" value="Unassembled WGS sequence"/>
</dbReference>
<evidence type="ECO:0000256" key="2">
    <source>
        <dbReference type="ARBA" id="ARBA00009765"/>
    </source>
</evidence>
<keyword evidence="5 12" id="KW-0812">Transmembrane</keyword>
<keyword evidence="7 12" id="KW-1133">Transmembrane helix</keyword>
<comment type="subcellular location">
    <subcellularLocation>
        <location evidence="1">Cell membrane</location>
        <topology evidence="1">Multi-pass membrane protein</topology>
    </subcellularLocation>
    <subcellularLocation>
        <location evidence="12">Membrane</location>
        <topology evidence="12">Multi-pass membrane protein</topology>
    </subcellularLocation>
</comment>
<feature type="transmembrane region" description="Helical" evidence="12">
    <location>
        <begin position="299"/>
        <end position="318"/>
    </location>
</feature>
<dbReference type="GO" id="GO:0000287">
    <property type="term" value="F:magnesium ion binding"/>
    <property type="evidence" value="ECO:0007669"/>
    <property type="project" value="TreeGrafter"/>
</dbReference>
<comment type="caution">
    <text evidence="14">The sequence shown here is derived from an EMBL/GenBank/DDBJ whole genome shotgun (WGS) entry which is preliminary data.</text>
</comment>
<proteinExistence type="inferred from homology"/>
<dbReference type="GO" id="GO:0005886">
    <property type="term" value="C:plasma membrane"/>
    <property type="evidence" value="ECO:0007669"/>
    <property type="project" value="UniProtKB-SubCell"/>
</dbReference>
<dbReference type="InterPro" id="IPR002523">
    <property type="entry name" value="MgTranspt_CorA/ZnTranspt_ZntB"/>
</dbReference>
<dbReference type="SUPFAM" id="SSF143865">
    <property type="entry name" value="CorA soluble domain-like"/>
    <property type="match status" value="1"/>
</dbReference>
<dbReference type="FunFam" id="1.20.58.340:FF:000004">
    <property type="entry name" value="Magnesium transport protein CorA"/>
    <property type="match status" value="1"/>
</dbReference>
<feature type="transmembrane region" description="Helical" evidence="12">
    <location>
        <begin position="330"/>
        <end position="350"/>
    </location>
</feature>
<dbReference type="GO" id="GO:0015087">
    <property type="term" value="F:cobalt ion transmembrane transporter activity"/>
    <property type="evidence" value="ECO:0007669"/>
    <property type="project" value="UniProtKB-UniRule"/>
</dbReference>
<dbReference type="SUPFAM" id="SSF144083">
    <property type="entry name" value="Magnesium transport protein CorA, transmembrane region"/>
    <property type="match status" value="1"/>
</dbReference>
<gene>
    <name evidence="12" type="primary">corA</name>
    <name evidence="14" type="ORF">DFR67_12134</name>
</gene>
<protein>
    <recommendedName>
        <fullName evidence="12">Magnesium transport protein CorA</fullName>
    </recommendedName>
</protein>
<dbReference type="Gene3D" id="3.30.460.20">
    <property type="entry name" value="CorA soluble domain-like"/>
    <property type="match status" value="1"/>
</dbReference>
<evidence type="ECO:0000256" key="12">
    <source>
        <dbReference type="RuleBase" id="RU362010"/>
    </source>
</evidence>
<dbReference type="PANTHER" id="PTHR46494:SF1">
    <property type="entry name" value="CORA FAMILY METAL ION TRANSPORTER (EUROFUNG)"/>
    <property type="match status" value="1"/>
</dbReference>
<dbReference type="Pfam" id="PF01544">
    <property type="entry name" value="CorA"/>
    <property type="match status" value="1"/>
</dbReference>
<evidence type="ECO:0000313" key="14">
    <source>
        <dbReference type="EMBL" id="PYE12604.1"/>
    </source>
</evidence>
<evidence type="ECO:0000313" key="15">
    <source>
        <dbReference type="Proteomes" id="UP000247591"/>
    </source>
</evidence>
<dbReference type="InterPro" id="IPR045863">
    <property type="entry name" value="CorA_TM1_TM2"/>
</dbReference>
<keyword evidence="9 12" id="KW-0472">Membrane</keyword>
<dbReference type="GO" id="GO:0015095">
    <property type="term" value="F:magnesium ion transmembrane transporter activity"/>
    <property type="evidence" value="ECO:0007669"/>
    <property type="project" value="UniProtKB-UniRule"/>
</dbReference>
<evidence type="ECO:0000256" key="5">
    <source>
        <dbReference type="ARBA" id="ARBA00022692"/>
    </source>
</evidence>
<keyword evidence="15" id="KW-1185">Reference proteome</keyword>
<evidence type="ECO:0000256" key="10">
    <source>
        <dbReference type="ARBA" id="ARBA00034269"/>
    </source>
</evidence>
<organism evidence="14 15">
    <name type="scientific">Williamsia limnetica</name>
    <dbReference type="NCBI Taxonomy" id="882452"/>
    <lineage>
        <taxon>Bacteria</taxon>
        <taxon>Bacillati</taxon>
        <taxon>Actinomycetota</taxon>
        <taxon>Actinomycetes</taxon>
        <taxon>Mycobacteriales</taxon>
        <taxon>Nocardiaceae</taxon>
        <taxon>Williamsia</taxon>
    </lineage>
</organism>
<evidence type="ECO:0000256" key="1">
    <source>
        <dbReference type="ARBA" id="ARBA00004651"/>
    </source>
</evidence>
<dbReference type="InterPro" id="IPR045861">
    <property type="entry name" value="CorA_cytoplasmic_dom"/>
</dbReference>
<feature type="region of interest" description="Disordered" evidence="13">
    <location>
        <begin position="1"/>
        <end position="21"/>
    </location>
</feature>
<dbReference type="NCBIfam" id="TIGR00383">
    <property type="entry name" value="corA"/>
    <property type="match status" value="1"/>
</dbReference>
<evidence type="ECO:0000256" key="7">
    <source>
        <dbReference type="ARBA" id="ARBA00022989"/>
    </source>
</evidence>
<evidence type="ECO:0000256" key="8">
    <source>
        <dbReference type="ARBA" id="ARBA00023065"/>
    </source>
</evidence>
<comment type="similarity">
    <text evidence="2 12">Belongs to the CorA metal ion transporter (MIT) (TC 1.A.35) family.</text>
</comment>
<evidence type="ECO:0000256" key="11">
    <source>
        <dbReference type="ARBA" id="ARBA00045497"/>
    </source>
</evidence>
<dbReference type="Gene3D" id="1.20.58.340">
    <property type="entry name" value="Magnesium transport protein CorA, transmembrane region"/>
    <property type="match status" value="2"/>
</dbReference>
<evidence type="ECO:0000256" key="6">
    <source>
        <dbReference type="ARBA" id="ARBA00022842"/>
    </source>
</evidence>
<keyword evidence="6 12" id="KW-0460">Magnesium</keyword>
<evidence type="ECO:0000256" key="9">
    <source>
        <dbReference type="ARBA" id="ARBA00023136"/>
    </source>
</evidence>
<name>A0A318RBQ3_WILLI</name>
<dbReference type="PANTHER" id="PTHR46494">
    <property type="entry name" value="CORA FAMILY METAL ION TRANSPORTER (EUROFUNG)"/>
    <property type="match status" value="1"/>
</dbReference>
<evidence type="ECO:0000256" key="13">
    <source>
        <dbReference type="SAM" id="MobiDB-lite"/>
    </source>
</evidence>
<comment type="catalytic activity">
    <reaction evidence="10">
        <text>Mg(2+)(in) = Mg(2+)(out)</text>
        <dbReference type="Rhea" id="RHEA:29827"/>
        <dbReference type="ChEBI" id="CHEBI:18420"/>
    </reaction>
</comment>
<accession>A0A318RBQ3</accession>
<dbReference type="OrthoDB" id="9803416at2"/>
<evidence type="ECO:0000256" key="3">
    <source>
        <dbReference type="ARBA" id="ARBA00022448"/>
    </source>
</evidence>
<dbReference type="GO" id="GO:0050897">
    <property type="term" value="F:cobalt ion binding"/>
    <property type="evidence" value="ECO:0007669"/>
    <property type="project" value="TreeGrafter"/>
</dbReference>
<keyword evidence="3 12" id="KW-0813">Transport</keyword>
<sequence length="356" mass="40072">MPSRPHLRSSSASPKPTAQVPVPASRAVVDCAVYVEGRRLPGLRTFSHALSEVRSSGTGYVWVGLLSPDNRQMEGVAEAFGLHELVVEDAVQAHQRPKLEQYDDTLFLVLKTVKYLEHETLQVANEVVETGEIMVMCGPDFVITVRHGDHTGLAGVRKQLEARPEQLALGPSSVMHAVADHVVDTYVEVTSSIEHDVDAVEENIFSPGRRIEIEPVYLLKREVMELRRAVDPLDLALRRMTSSDNKLVPKEVRRYFRDVQDHHSSVNERIATYDEVLTSLIDAALAKVGIQQNTDMRKISAWVAIASVPTMVAGVYGMNFDNMPELHWRYGYYAVLLVLITSCVFLWRTFRRNNWL</sequence>
<dbReference type="EMBL" id="QJSP01000021">
    <property type="protein sequence ID" value="PYE12604.1"/>
    <property type="molecule type" value="Genomic_DNA"/>
</dbReference>
<dbReference type="InterPro" id="IPR004488">
    <property type="entry name" value="Mg/Co-transport_prot_CorA"/>
</dbReference>
<evidence type="ECO:0000256" key="4">
    <source>
        <dbReference type="ARBA" id="ARBA00022475"/>
    </source>
</evidence>
<keyword evidence="4 12" id="KW-1003">Cell membrane</keyword>
<dbReference type="CDD" id="cd12830">
    <property type="entry name" value="MtCorA-like"/>
    <property type="match status" value="1"/>
</dbReference>
<dbReference type="AlphaFoldDB" id="A0A318RBQ3"/>
<keyword evidence="8 12" id="KW-0406">Ion transport</keyword>